<protein>
    <submittedName>
        <fullName evidence="1">Uncharacterized protein</fullName>
    </submittedName>
</protein>
<accession>X0S4M4</accession>
<name>X0S4M4_9ZZZZ</name>
<evidence type="ECO:0000313" key="1">
    <source>
        <dbReference type="EMBL" id="GAF70196.1"/>
    </source>
</evidence>
<sequence>METTVHIQEDETLTSRVKTLTTEEGRTFNTVRLSVVEKDSTKTRAEFTFYCSPAQLNDVVENIKAGLV</sequence>
<proteinExistence type="predicted"/>
<reference evidence="1" key="1">
    <citation type="journal article" date="2014" name="Front. Microbiol.">
        <title>High frequency of phylogenetically diverse reductive dehalogenase-homologous genes in deep subseafloor sedimentary metagenomes.</title>
        <authorList>
            <person name="Kawai M."/>
            <person name="Futagami T."/>
            <person name="Toyoda A."/>
            <person name="Takaki Y."/>
            <person name="Nishi S."/>
            <person name="Hori S."/>
            <person name="Arai W."/>
            <person name="Tsubouchi T."/>
            <person name="Morono Y."/>
            <person name="Uchiyama I."/>
            <person name="Ito T."/>
            <person name="Fujiyama A."/>
            <person name="Inagaki F."/>
            <person name="Takami H."/>
        </authorList>
    </citation>
    <scope>NUCLEOTIDE SEQUENCE</scope>
    <source>
        <strain evidence="1">Expedition CK06-06</strain>
    </source>
</reference>
<dbReference type="AlphaFoldDB" id="X0S4M4"/>
<dbReference type="EMBL" id="BARS01007851">
    <property type="protein sequence ID" value="GAF70196.1"/>
    <property type="molecule type" value="Genomic_DNA"/>
</dbReference>
<gene>
    <name evidence="1" type="ORF">S01H1_15055</name>
</gene>
<organism evidence="1">
    <name type="scientific">marine sediment metagenome</name>
    <dbReference type="NCBI Taxonomy" id="412755"/>
    <lineage>
        <taxon>unclassified sequences</taxon>
        <taxon>metagenomes</taxon>
        <taxon>ecological metagenomes</taxon>
    </lineage>
</organism>
<comment type="caution">
    <text evidence="1">The sequence shown here is derived from an EMBL/GenBank/DDBJ whole genome shotgun (WGS) entry which is preliminary data.</text>
</comment>